<evidence type="ECO:0000256" key="1">
    <source>
        <dbReference type="SAM" id="MobiDB-lite"/>
    </source>
</evidence>
<sequence>MAGPNKGYNKIVQGGPMSYRHAWACCALTLLAACQPAPAEGIARTDTTPPASQAPAVAPADPAASNPRNGNDLVSQLAGLTRTGLNVDDPGVASYLKSNFSDACSKDDALPFDQICQHYAEDSDANDPSPWPDLMLGILGQRIVSAVVLDPAQELGADWTCSAVSGLENVRACSPTNIDAAQRTQWLQRWSAFLHAAD</sequence>
<feature type="compositionally biased region" description="Low complexity" evidence="1">
    <location>
        <begin position="49"/>
        <end position="67"/>
    </location>
</feature>
<feature type="signal peptide" evidence="2">
    <location>
        <begin position="1"/>
        <end position="39"/>
    </location>
</feature>
<dbReference type="Proteomes" id="UP001596036">
    <property type="component" value="Unassembled WGS sequence"/>
</dbReference>
<name>A0ABW0SMJ3_9GAMM</name>
<accession>A0ABW0SMJ3</accession>
<organism evidence="3 4">
    <name type="scientific">Lysobacter yangpyeongensis</name>
    <dbReference type="NCBI Taxonomy" id="346182"/>
    <lineage>
        <taxon>Bacteria</taxon>
        <taxon>Pseudomonadati</taxon>
        <taxon>Pseudomonadota</taxon>
        <taxon>Gammaproteobacteria</taxon>
        <taxon>Lysobacterales</taxon>
        <taxon>Lysobacteraceae</taxon>
        <taxon>Lysobacter</taxon>
    </lineage>
</organism>
<proteinExistence type="predicted"/>
<gene>
    <name evidence="3" type="ORF">ACFPN1_09615</name>
</gene>
<reference evidence="4" key="1">
    <citation type="journal article" date="2019" name="Int. J. Syst. Evol. Microbiol.">
        <title>The Global Catalogue of Microorganisms (GCM) 10K type strain sequencing project: providing services to taxonomists for standard genome sequencing and annotation.</title>
        <authorList>
            <consortium name="The Broad Institute Genomics Platform"/>
            <consortium name="The Broad Institute Genome Sequencing Center for Infectious Disease"/>
            <person name="Wu L."/>
            <person name="Ma J."/>
        </authorList>
    </citation>
    <scope>NUCLEOTIDE SEQUENCE [LARGE SCALE GENOMIC DNA]</scope>
    <source>
        <strain evidence="4">KACC 11407</strain>
    </source>
</reference>
<evidence type="ECO:0000313" key="4">
    <source>
        <dbReference type="Proteomes" id="UP001596036"/>
    </source>
</evidence>
<keyword evidence="4" id="KW-1185">Reference proteome</keyword>
<protein>
    <submittedName>
        <fullName evidence="3">Uncharacterized protein</fullName>
    </submittedName>
</protein>
<feature type="chain" id="PRO_5045967605" evidence="2">
    <location>
        <begin position="40"/>
        <end position="198"/>
    </location>
</feature>
<dbReference type="EMBL" id="JBHSNM010000002">
    <property type="protein sequence ID" value="MFC5570313.1"/>
    <property type="molecule type" value="Genomic_DNA"/>
</dbReference>
<feature type="region of interest" description="Disordered" evidence="1">
    <location>
        <begin position="43"/>
        <end position="74"/>
    </location>
</feature>
<dbReference type="PROSITE" id="PS51257">
    <property type="entry name" value="PROKAR_LIPOPROTEIN"/>
    <property type="match status" value="1"/>
</dbReference>
<evidence type="ECO:0000256" key="2">
    <source>
        <dbReference type="SAM" id="SignalP"/>
    </source>
</evidence>
<evidence type="ECO:0000313" key="3">
    <source>
        <dbReference type="EMBL" id="MFC5570313.1"/>
    </source>
</evidence>
<comment type="caution">
    <text evidence="3">The sequence shown here is derived from an EMBL/GenBank/DDBJ whole genome shotgun (WGS) entry which is preliminary data.</text>
</comment>
<keyword evidence="2" id="KW-0732">Signal</keyword>